<feature type="transmembrane region" description="Helical" evidence="1">
    <location>
        <begin position="356"/>
        <end position="381"/>
    </location>
</feature>
<name>A0AB34K6F6_PRYPA</name>
<feature type="transmembrane region" description="Helical" evidence="1">
    <location>
        <begin position="38"/>
        <end position="60"/>
    </location>
</feature>
<accession>A0AB34K6F6</accession>
<evidence type="ECO:0000313" key="2">
    <source>
        <dbReference type="EMBL" id="KAL1528867.1"/>
    </source>
</evidence>
<evidence type="ECO:0000313" key="3">
    <source>
        <dbReference type="Proteomes" id="UP001515480"/>
    </source>
</evidence>
<dbReference type="InterPro" id="IPR031563">
    <property type="entry name" value="MOT1/MOT2"/>
</dbReference>
<dbReference type="AlphaFoldDB" id="A0AB34K6F6"/>
<keyword evidence="3" id="KW-1185">Reference proteome</keyword>
<keyword evidence="1" id="KW-1133">Transmembrane helix</keyword>
<dbReference type="EMBL" id="JBGBPQ010000002">
    <property type="protein sequence ID" value="KAL1528867.1"/>
    <property type="molecule type" value="Genomic_DNA"/>
</dbReference>
<organism evidence="2 3">
    <name type="scientific">Prymnesium parvum</name>
    <name type="common">Toxic golden alga</name>
    <dbReference type="NCBI Taxonomy" id="97485"/>
    <lineage>
        <taxon>Eukaryota</taxon>
        <taxon>Haptista</taxon>
        <taxon>Haptophyta</taxon>
        <taxon>Prymnesiophyceae</taxon>
        <taxon>Prymnesiales</taxon>
        <taxon>Prymnesiaceae</taxon>
        <taxon>Prymnesium</taxon>
    </lineage>
</organism>
<feature type="transmembrane region" description="Helical" evidence="1">
    <location>
        <begin position="326"/>
        <end position="344"/>
    </location>
</feature>
<gene>
    <name evidence="2" type="ORF">AB1Y20_010190</name>
</gene>
<protein>
    <recommendedName>
        <fullName evidence="4">Sulfate transporter</fullName>
    </recommendedName>
</protein>
<reference evidence="2 3" key="1">
    <citation type="journal article" date="2024" name="Science">
        <title>Giant polyketide synthase enzymes in the biosynthesis of giant marine polyether toxins.</title>
        <authorList>
            <person name="Fallon T.R."/>
            <person name="Shende V.V."/>
            <person name="Wierzbicki I.H."/>
            <person name="Pendleton A.L."/>
            <person name="Watervoot N.F."/>
            <person name="Auber R.P."/>
            <person name="Gonzalez D.J."/>
            <person name="Wisecaver J.H."/>
            <person name="Moore B.S."/>
        </authorList>
    </citation>
    <scope>NUCLEOTIDE SEQUENCE [LARGE SCALE GENOMIC DNA]</scope>
    <source>
        <strain evidence="2 3">12B1</strain>
    </source>
</reference>
<proteinExistence type="predicted"/>
<dbReference type="GO" id="GO:0015098">
    <property type="term" value="F:molybdate ion transmembrane transporter activity"/>
    <property type="evidence" value="ECO:0007669"/>
    <property type="project" value="InterPro"/>
</dbReference>
<feature type="transmembrane region" description="Helical" evidence="1">
    <location>
        <begin position="134"/>
        <end position="163"/>
    </location>
</feature>
<evidence type="ECO:0000256" key="1">
    <source>
        <dbReference type="SAM" id="Phobius"/>
    </source>
</evidence>
<dbReference type="Pfam" id="PF16983">
    <property type="entry name" value="MFS_MOT1"/>
    <property type="match status" value="2"/>
</dbReference>
<feature type="transmembrane region" description="Helical" evidence="1">
    <location>
        <begin position="169"/>
        <end position="187"/>
    </location>
</feature>
<keyword evidence="1" id="KW-0472">Membrane</keyword>
<dbReference type="Proteomes" id="UP001515480">
    <property type="component" value="Unassembled WGS sequence"/>
</dbReference>
<dbReference type="PANTHER" id="PTHR31970:SF9">
    <property type="entry name" value="MOLYBDATE TRANSPORTER 2"/>
    <property type="match status" value="1"/>
</dbReference>
<feature type="transmembrane region" description="Helical" evidence="1">
    <location>
        <begin position="298"/>
        <end position="320"/>
    </location>
</feature>
<sequence>MLSLARRLYQELTLAEISGSLGDVGTLIPLMLPLAQQGSIHFVPALFFSGLANAASGLLWDLPICVQPMKTIAAVALTEGLTAVQVSLAGLLVSSLVLLLGLSRAIVLVNNVIPDSVVRGIQIGLGLSLMKKGAALVLSTGSWVGAIDGYALASCCFVTILLLSHSPRVPVALILFSVGVVLAIPVLSSSDSMTNDTPPSPWPVTWALDQATPDDVWHALFSAALPQLPLTTLNSIISTCKLSHDLFPDRPRLSQTSVACSVGVMNIVACTLGGMPMCHGAGGLAAQYRFGARQGCSMVFLGVAKMTLALALGGALLNLLQAFPKAILGVLLIFSGLELAKAGARPLALEQDLTVAYLTAGATLVLKTGGGCVIGLLTALLCGGYKRGSPELISAGAVLYKLHKRTASVRFRLAQHQLTNECILKVHPFIDGGEGHVDQS</sequence>
<comment type="caution">
    <text evidence="2">The sequence shown here is derived from an EMBL/GenBank/DDBJ whole genome shotgun (WGS) entry which is preliminary data.</text>
</comment>
<evidence type="ECO:0008006" key="4">
    <source>
        <dbReference type="Google" id="ProtNLM"/>
    </source>
</evidence>
<keyword evidence="1" id="KW-0812">Transmembrane</keyword>
<dbReference type="PANTHER" id="PTHR31970">
    <property type="match status" value="1"/>
</dbReference>